<dbReference type="AlphaFoldDB" id="A0AAV7NEP2"/>
<accession>A0AAV7NEP2</accession>
<sequence length="94" mass="10184">MSSSPTLPDNTVADAMANSHSDTAMEHILQGISAVGRCLETMDSKITDLSADSKSIRVDIASFQATVSELDHRLHAIENQMASLPDNKPKLQYL</sequence>
<name>A0AAV7NEP2_PLEWA</name>
<dbReference type="EMBL" id="JANPWB010000012">
    <property type="protein sequence ID" value="KAJ1114436.1"/>
    <property type="molecule type" value="Genomic_DNA"/>
</dbReference>
<proteinExistence type="predicted"/>
<dbReference type="Proteomes" id="UP001066276">
    <property type="component" value="Chromosome 8"/>
</dbReference>
<comment type="caution">
    <text evidence="1">The sequence shown here is derived from an EMBL/GenBank/DDBJ whole genome shotgun (WGS) entry which is preliminary data.</text>
</comment>
<gene>
    <name evidence="1" type="ORF">NDU88_002673</name>
</gene>
<reference evidence="1" key="1">
    <citation type="journal article" date="2022" name="bioRxiv">
        <title>Sequencing and chromosome-scale assembly of the giantPleurodeles waltlgenome.</title>
        <authorList>
            <person name="Brown T."/>
            <person name="Elewa A."/>
            <person name="Iarovenko S."/>
            <person name="Subramanian E."/>
            <person name="Araus A.J."/>
            <person name="Petzold A."/>
            <person name="Susuki M."/>
            <person name="Suzuki K.-i.T."/>
            <person name="Hayashi T."/>
            <person name="Toyoda A."/>
            <person name="Oliveira C."/>
            <person name="Osipova E."/>
            <person name="Leigh N.D."/>
            <person name="Simon A."/>
            <person name="Yun M.H."/>
        </authorList>
    </citation>
    <scope>NUCLEOTIDE SEQUENCE</scope>
    <source>
        <strain evidence="1">20211129_DDA</strain>
        <tissue evidence="1">Liver</tissue>
    </source>
</reference>
<keyword evidence="2" id="KW-1185">Reference proteome</keyword>
<evidence type="ECO:0000313" key="2">
    <source>
        <dbReference type="Proteomes" id="UP001066276"/>
    </source>
</evidence>
<evidence type="ECO:0000313" key="1">
    <source>
        <dbReference type="EMBL" id="KAJ1114436.1"/>
    </source>
</evidence>
<organism evidence="1 2">
    <name type="scientific">Pleurodeles waltl</name>
    <name type="common">Iberian ribbed newt</name>
    <dbReference type="NCBI Taxonomy" id="8319"/>
    <lineage>
        <taxon>Eukaryota</taxon>
        <taxon>Metazoa</taxon>
        <taxon>Chordata</taxon>
        <taxon>Craniata</taxon>
        <taxon>Vertebrata</taxon>
        <taxon>Euteleostomi</taxon>
        <taxon>Amphibia</taxon>
        <taxon>Batrachia</taxon>
        <taxon>Caudata</taxon>
        <taxon>Salamandroidea</taxon>
        <taxon>Salamandridae</taxon>
        <taxon>Pleurodelinae</taxon>
        <taxon>Pleurodeles</taxon>
    </lineage>
</organism>
<protein>
    <submittedName>
        <fullName evidence="1">Uncharacterized protein</fullName>
    </submittedName>
</protein>